<keyword evidence="2 7" id="KW-0645">Protease</keyword>
<reference evidence="11 12" key="1">
    <citation type="journal article" date="2015" name="Genome Announc.">
        <title>Draft Genome Sequences of Marine Isolates of Thalassomonas viridans and Thalassomonas actiniarum.</title>
        <authorList>
            <person name="Olonade I."/>
            <person name="van Zyl L.J."/>
            <person name="Trindade M."/>
        </authorList>
    </citation>
    <scope>NUCLEOTIDE SEQUENCE [LARGE SCALE GENOMIC DNA]</scope>
    <source>
        <strain evidence="11 12">A5K-106</strain>
    </source>
</reference>
<dbReference type="PROSITE" id="PS51892">
    <property type="entry name" value="SUBTILASE"/>
    <property type="match status" value="1"/>
</dbReference>
<dbReference type="PANTHER" id="PTHR43806">
    <property type="entry name" value="PEPTIDASE S8"/>
    <property type="match status" value="1"/>
</dbReference>
<dbReference type="InterPro" id="IPR036852">
    <property type="entry name" value="Peptidase_S8/S53_dom_sf"/>
</dbReference>
<keyword evidence="8" id="KW-0812">Transmembrane</keyword>
<keyword evidence="8" id="KW-1133">Transmembrane helix</keyword>
<dbReference type="Gene3D" id="3.40.50.200">
    <property type="entry name" value="Peptidase S8/S53 domain"/>
    <property type="match status" value="2"/>
</dbReference>
<feature type="active site" description="Charge relay system" evidence="7">
    <location>
        <position position="514"/>
    </location>
</feature>
<dbReference type="PRINTS" id="PR01186">
    <property type="entry name" value="INTEGRINB"/>
</dbReference>
<organism evidence="11 12">
    <name type="scientific">Thalassomonas actiniarum</name>
    <dbReference type="NCBI Taxonomy" id="485447"/>
    <lineage>
        <taxon>Bacteria</taxon>
        <taxon>Pseudomonadati</taxon>
        <taxon>Pseudomonadota</taxon>
        <taxon>Gammaproteobacteria</taxon>
        <taxon>Alteromonadales</taxon>
        <taxon>Colwelliaceae</taxon>
        <taxon>Thalassomonas</taxon>
    </lineage>
</organism>
<dbReference type="InterPro" id="IPR002035">
    <property type="entry name" value="VWF_A"/>
</dbReference>
<protein>
    <submittedName>
        <fullName evidence="11">S8 family serine peptidase</fullName>
    </submittedName>
</protein>
<evidence type="ECO:0000313" key="12">
    <source>
        <dbReference type="Proteomes" id="UP000032568"/>
    </source>
</evidence>
<dbReference type="RefSeq" id="WP_084692526.1">
    <property type="nucleotide sequence ID" value="NZ_CP059735.1"/>
</dbReference>
<proteinExistence type="inferred from homology"/>
<dbReference type="PROSITE" id="PS50234">
    <property type="entry name" value="VWFA"/>
    <property type="match status" value="1"/>
</dbReference>
<feature type="active site" description="Charge relay system" evidence="7">
    <location>
        <position position="476"/>
    </location>
</feature>
<keyword evidence="9" id="KW-0732">Signal</keyword>
<dbReference type="Pfam" id="PF00082">
    <property type="entry name" value="Peptidase_S8"/>
    <property type="match status" value="1"/>
</dbReference>
<sequence>MTRLIRAIFATIMLTTSTLASAIPITFDTLSDLEAVTTQFPGLTFSGATVLTAGISLNEFEFPPVSGDKVVFDEFGLIEVLFDTPVFSVSGLFTYTAGLSAAAFDLSNSLLDTDTSGFFNNLALSGEAGSSPNELLSLSSALGISRVTFEGDPFGGSFTLDQFDFSPLDTPVPEPSVLIITLLALLILVVMRSKWLRYHKVKFMLAFGVAVLTTAPSYAVQRVESVVATPALVFVDTPTTVRFAARVAPDDNLIPASVRLLQVQEDGRLTVAATMFDDGSNGDSIAGDLVFTTEFGVLVATPSVLKYRVSVAYRGSMRRTLSETALVRTDLEPFFSPTPDEKLVISEGAEFAVDEVLVSLIDGEDITTAQSLAASQAGEVVGFAPTANLYQLRVASSTIEALDLIIDALLIDPRVVMAIRNYTTDSVLEPEAANNDAQALPAINNSAYEQIRAFDAWDLLFDIGHSFSPVVVGVLDRGFQRHGEFSGVAFTPGSTRSDVGWAAKPECSTGSKDHGTAVAGVIGAGNKGGSGGAFETNGVLGGVTDASADGSSVPYKLDTRRMGGSFMENQTLVSRMVNAGAKVINMSFGASRKSALPVDTVIVFLNPGAPAGTAATLATLVGGTVLRSGTTRVKLKVNATTEAQTQAHVATLQAQATVASARSERKCFGVSNFDFNALTNFYQRRFSAHPDVMFVVAAGNSSLAVSDAVPANINADNVLTVGASNELADPETAGVADFTNTGAGVDIAAPGVSVYAPTDFTAPLDAADYRRVDGTSFSSPITAGALGLMLATDGALEVEQLRKILLATATKNAGVNTISGKIVDLGAAIEFLLVPVDVFMVVDTSGSFGDDLASFRAEATSLVDELDDSGLNIHIGLAQFEDYPITPWGGSTDRAYNRVLDIQSIEDGSGAKPIINSINALGIRSGNDIRESQLVALFQGATGAGQTVAGHGGANIPAGKGATFRNSPVASLEPIRIMILWTDASFHVKNDSNSDLEPIIGYPGPTFAETITALKNKGIKVIGIGAGSGAINDLRQVVLGTETLAPEEGVNCDSDAAIEIPEGQPIVCPISSSGSGIGEAIFNTVIAVVKS</sequence>
<dbReference type="AlphaFoldDB" id="A0AAF0C5P4"/>
<comment type="similarity">
    <text evidence="1 7">Belongs to the peptidase S8 family.</text>
</comment>
<dbReference type="InterPro" id="IPR023828">
    <property type="entry name" value="Peptidase_S8_Ser-AS"/>
</dbReference>
<reference evidence="11 12" key="2">
    <citation type="journal article" date="2022" name="Mar. Drugs">
        <title>Bioassay-Guided Fractionation Leads to the Detection of Cholic Acid Generated by the Rare Thalassomonas sp.</title>
        <authorList>
            <person name="Pheiffer F."/>
            <person name="Schneider Y.K."/>
            <person name="Hansen E.H."/>
            <person name="Andersen J.H."/>
            <person name="Isaksson J."/>
            <person name="Busche T."/>
            <person name="R C."/>
            <person name="Kalinowski J."/>
            <person name="Zyl L.V."/>
            <person name="Trindade M."/>
        </authorList>
    </citation>
    <scope>NUCLEOTIDE SEQUENCE [LARGE SCALE GENOMIC DNA]</scope>
    <source>
        <strain evidence="11 12">A5K-106</strain>
    </source>
</reference>
<feature type="signal peptide" evidence="9">
    <location>
        <begin position="1"/>
        <end position="22"/>
    </location>
</feature>
<gene>
    <name evidence="11" type="ORF">SG35_012165</name>
</gene>
<dbReference type="Proteomes" id="UP000032568">
    <property type="component" value="Chromosome"/>
</dbReference>
<evidence type="ECO:0000259" key="10">
    <source>
        <dbReference type="PROSITE" id="PS50234"/>
    </source>
</evidence>
<evidence type="ECO:0000256" key="7">
    <source>
        <dbReference type="PROSITE-ProRule" id="PRU01240"/>
    </source>
</evidence>
<feature type="transmembrane region" description="Helical" evidence="8">
    <location>
        <begin position="203"/>
        <end position="220"/>
    </location>
</feature>
<evidence type="ECO:0000256" key="1">
    <source>
        <dbReference type="ARBA" id="ARBA00011073"/>
    </source>
</evidence>
<feature type="transmembrane region" description="Helical" evidence="8">
    <location>
        <begin position="175"/>
        <end position="191"/>
    </location>
</feature>
<keyword evidence="8" id="KW-0472">Membrane</keyword>
<dbReference type="SUPFAM" id="SSF52743">
    <property type="entry name" value="Subtilisin-like"/>
    <property type="match status" value="1"/>
</dbReference>
<feature type="active site" description="Charge relay system" evidence="7">
    <location>
        <position position="776"/>
    </location>
</feature>
<dbReference type="SUPFAM" id="SSF53300">
    <property type="entry name" value="vWA-like"/>
    <property type="match status" value="1"/>
</dbReference>
<evidence type="ECO:0000256" key="3">
    <source>
        <dbReference type="ARBA" id="ARBA00022801"/>
    </source>
</evidence>
<evidence type="ECO:0000313" key="11">
    <source>
        <dbReference type="EMBL" id="WDE01321.1"/>
    </source>
</evidence>
<evidence type="ECO:0000256" key="9">
    <source>
        <dbReference type="SAM" id="SignalP"/>
    </source>
</evidence>
<keyword evidence="5" id="KW-1015">Disulfide bond</keyword>
<feature type="chain" id="PRO_5042076908" evidence="9">
    <location>
        <begin position="23"/>
        <end position="1091"/>
    </location>
</feature>
<keyword evidence="12" id="KW-1185">Reference proteome</keyword>
<dbReference type="InterPro" id="IPR050131">
    <property type="entry name" value="Peptidase_S8_subtilisin-like"/>
</dbReference>
<dbReference type="KEGG" id="tact:SG35_012165"/>
<accession>A0AAF0C5P4</accession>
<evidence type="ECO:0000256" key="5">
    <source>
        <dbReference type="ARBA" id="ARBA00023157"/>
    </source>
</evidence>
<dbReference type="GO" id="GO:0004252">
    <property type="term" value="F:serine-type endopeptidase activity"/>
    <property type="evidence" value="ECO:0007669"/>
    <property type="project" value="UniProtKB-UniRule"/>
</dbReference>
<keyword evidence="6" id="KW-0325">Glycoprotein</keyword>
<evidence type="ECO:0000256" key="4">
    <source>
        <dbReference type="ARBA" id="ARBA00022825"/>
    </source>
</evidence>
<dbReference type="InterPro" id="IPR015812">
    <property type="entry name" value="Integrin_bsu"/>
</dbReference>
<dbReference type="GO" id="GO:0006508">
    <property type="term" value="P:proteolysis"/>
    <property type="evidence" value="ECO:0007669"/>
    <property type="project" value="UniProtKB-KW"/>
</dbReference>
<dbReference type="InterPro" id="IPR000209">
    <property type="entry name" value="Peptidase_S8/S53_dom"/>
</dbReference>
<evidence type="ECO:0000256" key="6">
    <source>
        <dbReference type="ARBA" id="ARBA00023180"/>
    </source>
</evidence>
<evidence type="ECO:0000256" key="2">
    <source>
        <dbReference type="ARBA" id="ARBA00022670"/>
    </source>
</evidence>
<dbReference type="EMBL" id="CP059735">
    <property type="protein sequence ID" value="WDE01321.1"/>
    <property type="molecule type" value="Genomic_DNA"/>
</dbReference>
<feature type="domain" description="VWFA" evidence="10">
    <location>
        <begin position="837"/>
        <end position="1037"/>
    </location>
</feature>
<dbReference type="PANTHER" id="PTHR43806:SF11">
    <property type="entry name" value="CEREVISIN-RELATED"/>
    <property type="match status" value="1"/>
</dbReference>
<keyword evidence="3 7" id="KW-0378">Hydrolase</keyword>
<evidence type="ECO:0000256" key="8">
    <source>
        <dbReference type="SAM" id="Phobius"/>
    </source>
</evidence>
<name>A0AAF0C5P4_9GAMM</name>
<keyword evidence="4 7" id="KW-0720">Serine protease</keyword>
<dbReference type="PROSITE" id="PS00138">
    <property type="entry name" value="SUBTILASE_SER"/>
    <property type="match status" value="1"/>
</dbReference>
<dbReference type="InterPro" id="IPR036465">
    <property type="entry name" value="vWFA_dom_sf"/>
</dbReference>
<dbReference type="Gene3D" id="3.40.50.410">
    <property type="entry name" value="von Willebrand factor, type A domain"/>
    <property type="match status" value="1"/>
</dbReference>